<dbReference type="Pfam" id="PF01578">
    <property type="entry name" value="Cytochrom_C_asm"/>
    <property type="match status" value="1"/>
</dbReference>
<reference evidence="8 9" key="1">
    <citation type="submission" date="2017-06" db="EMBL/GenBank/DDBJ databases">
        <authorList>
            <person name="Kim H.J."/>
            <person name="Triplett B.A."/>
        </authorList>
    </citation>
    <scope>NUCLEOTIDE SEQUENCE [LARGE SCALE GENOMIC DNA]</scope>
    <source>
        <strain evidence="8 9">DSM 22179</strain>
    </source>
</reference>
<evidence type="ECO:0000259" key="7">
    <source>
        <dbReference type="Pfam" id="PF01578"/>
    </source>
</evidence>
<proteinExistence type="predicted"/>
<evidence type="ECO:0000256" key="6">
    <source>
        <dbReference type="SAM" id="Phobius"/>
    </source>
</evidence>
<dbReference type="AlphaFoldDB" id="A0A212TCX7"/>
<evidence type="ECO:0000256" key="3">
    <source>
        <dbReference type="ARBA" id="ARBA00022748"/>
    </source>
</evidence>
<evidence type="ECO:0000256" key="2">
    <source>
        <dbReference type="ARBA" id="ARBA00022692"/>
    </source>
</evidence>
<evidence type="ECO:0000313" key="9">
    <source>
        <dbReference type="Proteomes" id="UP000198122"/>
    </source>
</evidence>
<feature type="transmembrane region" description="Helical" evidence="6">
    <location>
        <begin position="86"/>
        <end position="104"/>
    </location>
</feature>
<name>A0A212TCX7_9MICO</name>
<keyword evidence="3" id="KW-0201">Cytochrome c-type biogenesis</keyword>
<evidence type="ECO:0000256" key="5">
    <source>
        <dbReference type="ARBA" id="ARBA00023136"/>
    </source>
</evidence>
<evidence type="ECO:0000256" key="1">
    <source>
        <dbReference type="ARBA" id="ARBA00004141"/>
    </source>
</evidence>
<dbReference type="NCBIfam" id="TIGR03144">
    <property type="entry name" value="cytochr_II_ccsB"/>
    <property type="match status" value="1"/>
</dbReference>
<keyword evidence="5 6" id="KW-0472">Membrane</keyword>
<organism evidence="8 9">
    <name type="scientific">Kytococcus aerolatus</name>
    <dbReference type="NCBI Taxonomy" id="592308"/>
    <lineage>
        <taxon>Bacteria</taxon>
        <taxon>Bacillati</taxon>
        <taxon>Actinomycetota</taxon>
        <taxon>Actinomycetes</taxon>
        <taxon>Micrococcales</taxon>
        <taxon>Kytococcaceae</taxon>
        <taxon>Kytococcus</taxon>
    </lineage>
</organism>
<dbReference type="EMBL" id="FYEZ01000001">
    <property type="protein sequence ID" value="SNC63883.1"/>
    <property type="molecule type" value="Genomic_DNA"/>
</dbReference>
<sequence>MTLAVLAAAGVDEQMARTSDVLLVVAMMLLALAMLGYTGFLAADDGRRIGTVAQGLTLAGTVALVATIATRALAVQRAPLGNMYEFALVAAGFALLAYCGWALVKDVRWLGLFVIIPVLLILGMASSVWWTEASELMPSLQSAWLVIHVTVATLSIGIFVVGFALAVLHLLSRRFEEKAERTGTEVAAARPRWMRRLPTTARLDKLTYSAHIIAFPLWTFTLVAGAIWAEKAWGRYWGWDPKEVWTFVIWVVYAAYLHARATAGWNRQASWVAIAGFLCIVINYAIVNVYFVGWHSYSGM</sequence>
<feature type="transmembrane region" description="Helical" evidence="6">
    <location>
        <begin position="109"/>
        <end position="130"/>
    </location>
</feature>
<keyword evidence="2 6" id="KW-0812">Transmembrane</keyword>
<dbReference type="InterPro" id="IPR002541">
    <property type="entry name" value="Cyt_c_assembly"/>
</dbReference>
<dbReference type="OrthoDB" id="9814290at2"/>
<gene>
    <name evidence="8" type="ORF">SAMN05445756_0998</name>
</gene>
<dbReference type="PANTHER" id="PTHR30071:SF1">
    <property type="entry name" value="CYTOCHROME B_B6 PROTEIN-RELATED"/>
    <property type="match status" value="1"/>
</dbReference>
<dbReference type="InterPro" id="IPR017562">
    <property type="entry name" value="Cyt_c_biogenesis_CcsA"/>
</dbReference>
<dbReference type="Proteomes" id="UP000198122">
    <property type="component" value="Unassembled WGS sequence"/>
</dbReference>
<comment type="subcellular location">
    <subcellularLocation>
        <location evidence="1">Membrane</location>
        <topology evidence="1">Multi-pass membrane protein</topology>
    </subcellularLocation>
</comment>
<dbReference type="RefSeq" id="WP_088817912.1">
    <property type="nucleotide sequence ID" value="NZ_FYEZ01000001.1"/>
</dbReference>
<accession>A0A212TCX7</accession>
<dbReference type="GO" id="GO:0020037">
    <property type="term" value="F:heme binding"/>
    <property type="evidence" value="ECO:0007669"/>
    <property type="project" value="InterPro"/>
</dbReference>
<dbReference type="GO" id="GO:0005886">
    <property type="term" value="C:plasma membrane"/>
    <property type="evidence" value="ECO:0007669"/>
    <property type="project" value="TreeGrafter"/>
</dbReference>
<evidence type="ECO:0000313" key="8">
    <source>
        <dbReference type="EMBL" id="SNC63883.1"/>
    </source>
</evidence>
<protein>
    <submittedName>
        <fullName evidence="8">Cytochrome c-type biogenesis protein CcsB</fullName>
    </submittedName>
</protein>
<feature type="transmembrane region" description="Helical" evidence="6">
    <location>
        <begin position="244"/>
        <end position="259"/>
    </location>
</feature>
<keyword evidence="4 6" id="KW-1133">Transmembrane helix</keyword>
<feature type="domain" description="Cytochrome c assembly protein" evidence="7">
    <location>
        <begin position="96"/>
        <end position="295"/>
    </location>
</feature>
<dbReference type="GO" id="GO:0017004">
    <property type="term" value="P:cytochrome complex assembly"/>
    <property type="evidence" value="ECO:0007669"/>
    <property type="project" value="UniProtKB-KW"/>
</dbReference>
<feature type="transmembrane region" description="Helical" evidence="6">
    <location>
        <begin position="21"/>
        <end position="43"/>
    </location>
</feature>
<feature type="transmembrane region" description="Helical" evidence="6">
    <location>
        <begin position="55"/>
        <end position="74"/>
    </location>
</feature>
<dbReference type="InterPro" id="IPR045062">
    <property type="entry name" value="Cyt_c_biogenesis_CcsA/CcmC"/>
</dbReference>
<keyword evidence="9" id="KW-1185">Reference proteome</keyword>
<dbReference type="PANTHER" id="PTHR30071">
    <property type="entry name" value="HEME EXPORTER PROTEIN C"/>
    <property type="match status" value="1"/>
</dbReference>
<evidence type="ECO:0000256" key="4">
    <source>
        <dbReference type="ARBA" id="ARBA00022989"/>
    </source>
</evidence>
<feature type="transmembrane region" description="Helical" evidence="6">
    <location>
        <begin position="142"/>
        <end position="171"/>
    </location>
</feature>
<feature type="transmembrane region" description="Helical" evidence="6">
    <location>
        <begin position="271"/>
        <end position="291"/>
    </location>
</feature>
<feature type="transmembrane region" description="Helical" evidence="6">
    <location>
        <begin position="206"/>
        <end position="229"/>
    </location>
</feature>